<feature type="binding site" description="axial binding residue" evidence="9">
    <location>
        <position position="136"/>
    </location>
    <ligand>
        <name>heme c</name>
        <dbReference type="ChEBI" id="CHEBI:61717"/>
        <label>2</label>
    </ligand>
    <ligandPart>
        <name>Fe</name>
        <dbReference type="ChEBI" id="CHEBI:18248"/>
    </ligandPart>
</feature>
<dbReference type="PIRSF" id="PIRSF000005">
    <property type="entry name" value="Cytochrome_c4"/>
    <property type="match status" value="1"/>
</dbReference>
<comment type="PTM">
    <text evidence="8">Binds 2 heme c groups covalently per subunit.</text>
</comment>
<organism evidence="12 13">
    <name type="scientific">Candidatus Thiodiazotropha endolucinida</name>
    <dbReference type="NCBI Taxonomy" id="1655433"/>
    <lineage>
        <taxon>Bacteria</taxon>
        <taxon>Pseudomonadati</taxon>
        <taxon>Pseudomonadota</taxon>
        <taxon>Gammaproteobacteria</taxon>
        <taxon>Chromatiales</taxon>
        <taxon>Sedimenticolaceae</taxon>
        <taxon>Candidatus Thiodiazotropha</taxon>
    </lineage>
</organism>
<keyword evidence="2" id="KW-0813">Transport</keyword>
<name>A0A7Z0VQ67_9GAMM</name>
<feature type="binding site" description="covalent" evidence="8">
    <location>
        <position position="35"/>
    </location>
    <ligand>
        <name>heme c</name>
        <dbReference type="ChEBI" id="CHEBI:61717"/>
        <label>1</label>
    </ligand>
</feature>
<dbReference type="InterPro" id="IPR050597">
    <property type="entry name" value="Cytochrome_c_Oxidase_Subunit"/>
</dbReference>
<dbReference type="PANTHER" id="PTHR33751">
    <property type="entry name" value="CBB3-TYPE CYTOCHROME C OXIDASE SUBUNIT FIXP"/>
    <property type="match status" value="1"/>
</dbReference>
<evidence type="ECO:0000256" key="5">
    <source>
        <dbReference type="ARBA" id="ARBA00022764"/>
    </source>
</evidence>
<dbReference type="GO" id="GO:0005506">
    <property type="term" value="F:iron ion binding"/>
    <property type="evidence" value="ECO:0007669"/>
    <property type="project" value="InterPro"/>
</dbReference>
<evidence type="ECO:0000313" key="13">
    <source>
        <dbReference type="Proteomes" id="UP000094769"/>
    </source>
</evidence>
<dbReference type="InterPro" id="IPR036909">
    <property type="entry name" value="Cyt_c-like_dom_sf"/>
</dbReference>
<keyword evidence="5" id="KW-0574">Periplasm</keyword>
<feature type="binding site" description="axial binding residue" evidence="9">
    <location>
        <position position="179"/>
    </location>
    <ligand>
        <name>heme c</name>
        <dbReference type="ChEBI" id="CHEBI:61717"/>
        <label>2</label>
    </ligand>
    <ligandPart>
        <name>Fe</name>
        <dbReference type="ChEBI" id="CHEBI:18248"/>
    </ligandPart>
</feature>
<dbReference type="EMBL" id="MARB01000003">
    <property type="protein sequence ID" value="ODJ89149.1"/>
    <property type="molecule type" value="Genomic_DNA"/>
</dbReference>
<dbReference type="GO" id="GO:0009055">
    <property type="term" value="F:electron transfer activity"/>
    <property type="evidence" value="ECO:0007669"/>
    <property type="project" value="InterPro"/>
</dbReference>
<feature type="binding site" description="covalent" evidence="8">
    <location>
        <position position="135"/>
    </location>
    <ligand>
        <name>heme c</name>
        <dbReference type="ChEBI" id="CHEBI:61717"/>
        <label>2</label>
    </ligand>
</feature>
<comment type="caution">
    <text evidence="12">The sequence shown here is derived from an EMBL/GenBank/DDBJ whole genome shotgun (WGS) entry which is preliminary data.</text>
</comment>
<feature type="domain" description="Cytochrome c" evidence="11">
    <location>
        <begin position="23"/>
        <end position="102"/>
    </location>
</feature>
<evidence type="ECO:0000256" key="7">
    <source>
        <dbReference type="ARBA" id="ARBA00023004"/>
    </source>
</evidence>
<dbReference type="Pfam" id="PF00034">
    <property type="entry name" value="Cytochrom_C"/>
    <property type="match status" value="2"/>
</dbReference>
<keyword evidence="7 9" id="KW-0408">Iron</keyword>
<evidence type="ECO:0000259" key="11">
    <source>
        <dbReference type="PROSITE" id="PS51007"/>
    </source>
</evidence>
<accession>A0A7Z0VQ67</accession>
<evidence type="ECO:0000256" key="8">
    <source>
        <dbReference type="PIRSR" id="PIRSR000005-1"/>
    </source>
</evidence>
<dbReference type="Proteomes" id="UP000094769">
    <property type="component" value="Unassembled WGS sequence"/>
</dbReference>
<evidence type="ECO:0000313" key="12">
    <source>
        <dbReference type="EMBL" id="ODJ89149.1"/>
    </source>
</evidence>
<dbReference type="PRINTS" id="PR00605">
    <property type="entry name" value="CYTCHROMECIC"/>
</dbReference>
<dbReference type="InterPro" id="IPR008168">
    <property type="entry name" value="Cyt_C_IC"/>
</dbReference>
<evidence type="ECO:0000256" key="4">
    <source>
        <dbReference type="ARBA" id="ARBA00022723"/>
    </source>
</evidence>
<feature type="signal peptide" evidence="10">
    <location>
        <begin position="1"/>
        <end position="21"/>
    </location>
</feature>
<evidence type="ECO:0000256" key="10">
    <source>
        <dbReference type="SAM" id="SignalP"/>
    </source>
</evidence>
<keyword evidence="4 9" id="KW-0479">Metal-binding</keyword>
<dbReference type="GO" id="GO:0020037">
    <property type="term" value="F:heme binding"/>
    <property type="evidence" value="ECO:0007669"/>
    <property type="project" value="InterPro"/>
</dbReference>
<feature type="domain" description="Cytochrome c" evidence="11">
    <location>
        <begin position="111"/>
        <end position="202"/>
    </location>
</feature>
<dbReference type="PANTHER" id="PTHR33751:SF9">
    <property type="entry name" value="CYTOCHROME C4"/>
    <property type="match status" value="1"/>
</dbReference>
<feature type="binding site" description="covalent" evidence="8">
    <location>
        <position position="38"/>
    </location>
    <ligand>
        <name>heme c</name>
        <dbReference type="ChEBI" id="CHEBI:61717"/>
        <label>1</label>
    </ligand>
</feature>
<dbReference type="OrthoDB" id="9773456at2"/>
<dbReference type="SUPFAM" id="SSF46626">
    <property type="entry name" value="Cytochrome c"/>
    <property type="match status" value="2"/>
</dbReference>
<evidence type="ECO:0000256" key="6">
    <source>
        <dbReference type="ARBA" id="ARBA00022982"/>
    </source>
</evidence>
<reference evidence="12 13" key="1">
    <citation type="submission" date="2016-06" db="EMBL/GenBank/DDBJ databases">
        <title>Genome sequence of endosymbiont of Candidatus Endolucinida thiodiazotropha.</title>
        <authorList>
            <person name="Poehlein A."/>
            <person name="Koenig S."/>
            <person name="Heiden S.E."/>
            <person name="Thuermer A."/>
            <person name="Voget S."/>
            <person name="Daniel R."/>
            <person name="Markert S."/>
            <person name="Gros O."/>
            <person name="Schweder T."/>
        </authorList>
    </citation>
    <scope>NUCLEOTIDE SEQUENCE [LARGE SCALE GENOMIC DNA]</scope>
    <source>
        <strain evidence="12 13">COS</strain>
    </source>
</reference>
<evidence type="ECO:0000256" key="3">
    <source>
        <dbReference type="ARBA" id="ARBA00022617"/>
    </source>
</evidence>
<evidence type="ECO:0000256" key="2">
    <source>
        <dbReference type="ARBA" id="ARBA00022448"/>
    </source>
</evidence>
<feature type="binding site" description="axial binding residue" evidence="9">
    <location>
        <position position="79"/>
    </location>
    <ligand>
        <name>heme c</name>
        <dbReference type="ChEBI" id="CHEBI:61717"/>
        <label>1</label>
    </ligand>
    <ligandPart>
        <name>Fe</name>
        <dbReference type="ChEBI" id="CHEBI:18248"/>
    </ligandPart>
</feature>
<keyword evidence="10" id="KW-0732">Signal</keyword>
<dbReference type="RefSeq" id="WP_069121367.1">
    <property type="nucleotide sequence ID" value="NZ_MARB01000003.1"/>
</dbReference>
<keyword evidence="3 8" id="KW-0349">Heme</keyword>
<dbReference type="AlphaFoldDB" id="A0A7Z0VQ67"/>
<evidence type="ECO:0000256" key="1">
    <source>
        <dbReference type="ARBA" id="ARBA00004418"/>
    </source>
</evidence>
<gene>
    <name evidence="12" type="primary">cc4_2</name>
    <name evidence="12" type="ORF">CODIS_07620</name>
</gene>
<proteinExistence type="predicted"/>
<comment type="subcellular location">
    <subcellularLocation>
        <location evidence="1">Periplasm</location>
    </subcellularLocation>
</comment>
<keyword evidence="13" id="KW-1185">Reference proteome</keyword>
<dbReference type="GO" id="GO:0042597">
    <property type="term" value="C:periplasmic space"/>
    <property type="evidence" value="ECO:0007669"/>
    <property type="project" value="UniProtKB-SubCell"/>
</dbReference>
<keyword evidence="6" id="KW-0249">Electron transport</keyword>
<feature type="chain" id="PRO_5030662538" evidence="10">
    <location>
        <begin position="22"/>
        <end position="203"/>
    </location>
</feature>
<dbReference type="InterPro" id="IPR009056">
    <property type="entry name" value="Cyt_c-like_dom"/>
</dbReference>
<sequence length="203" mass="21520">MNKWFITAIIALSIGFNLAHAAGNADEGKNKAAICAGCHGADGNSPINPLWPKIAGQSPRYIEKQIKDFKSGARVDQTMSPMAMPLSDQDIADLAAYYSSQKRQIGEAAADKVRTGEAIYRAGNLETGVAACMACHGPAGSGNPQANFPGIAGQHAPYVEKALKDFRDGKRTNDASKMMQGVASRMSDEEMAAVAQYVQGLSR</sequence>
<evidence type="ECO:0000256" key="9">
    <source>
        <dbReference type="PIRSR" id="PIRSR000005-2"/>
    </source>
</evidence>
<dbReference type="Gene3D" id="1.10.760.10">
    <property type="entry name" value="Cytochrome c-like domain"/>
    <property type="match status" value="2"/>
</dbReference>
<protein>
    <submittedName>
        <fullName evidence="12">Cytochrome c4</fullName>
    </submittedName>
</protein>
<feature type="binding site" description="axial binding residue" evidence="9">
    <location>
        <position position="39"/>
    </location>
    <ligand>
        <name>heme c</name>
        <dbReference type="ChEBI" id="CHEBI:61717"/>
        <label>1</label>
    </ligand>
    <ligandPart>
        <name>Fe</name>
        <dbReference type="ChEBI" id="CHEBI:18248"/>
    </ligandPart>
</feature>
<dbReference type="PROSITE" id="PS51007">
    <property type="entry name" value="CYTC"/>
    <property type="match status" value="2"/>
</dbReference>
<feature type="binding site" description="covalent" evidence="8">
    <location>
        <position position="132"/>
    </location>
    <ligand>
        <name>heme c</name>
        <dbReference type="ChEBI" id="CHEBI:61717"/>
        <label>2</label>
    </ligand>
</feature>
<dbReference type="InterPro" id="IPR024167">
    <property type="entry name" value="Cytochrome_c4-like"/>
</dbReference>